<evidence type="ECO:0000256" key="4">
    <source>
        <dbReference type="RuleBase" id="RU363069"/>
    </source>
</evidence>
<comment type="function">
    <text evidence="4">SbcCD cleaves DNA hairpin structures. These structures can inhibit DNA replication and are intermediates in certain DNA recombination reactions. The complex acts as a 3'-&gt;5' double strand exonuclease that can open hairpins. It also has a 5' single-strand endonuclease activity.</text>
</comment>
<keyword evidence="2 4" id="KW-0378">Hydrolase</keyword>
<comment type="subunit">
    <text evidence="4">Heterodimer of SbcC and SbcD.</text>
</comment>
<evidence type="ECO:0000256" key="1">
    <source>
        <dbReference type="ARBA" id="ARBA00022722"/>
    </source>
</evidence>
<keyword evidence="4" id="KW-0255">Endonuclease</keyword>
<gene>
    <name evidence="4 6" type="primary">sbcD</name>
    <name evidence="6" type="ORF">FE773_00035</name>
</gene>
<dbReference type="InterPro" id="IPR004843">
    <property type="entry name" value="Calcineurin-like_PHP"/>
</dbReference>
<evidence type="ECO:0000256" key="2">
    <source>
        <dbReference type="ARBA" id="ARBA00022801"/>
    </source>
</evidence>
<dbReference type="EMBL" id="CP040463">
    <property type="protein sequence ID" value="QCT93643.1"/>
    <property type="molecule type" value="Genomic_DNA"/>
</dbReference>
<dbReference type="PANTHER" id="PTHR30337">
    <property type="entry name" value="COMPONENT OF ATP-DEPENDENT DSDNA EXONUCLEASE"/>
    <property type="match status" value="1"/>
</dbReference>
<dbReference type="SUPFAM" id="SSF56300">
    <property type="entry name" value="Metallo-dependent phosphatases"/>
    <property type="match status" value="1"/>
</dbReference>
<keyword evidence="4" id="KW-0233">DNA recombination</keyword>
<feature type="domain" description="Calcineurin-like phosphoesterase" evidence="5">
    <location>
        <begin position="1"/>
        <end position="208"/>
    </location>
</feature>
<evidence type="ECO:0000313" key="6">
    <source>
        <dbReference type="EMBL" id="QCT93643.1"/>
    </source>
</evidence>
<proteinExistence type="inferred from homology"/>
<dbReference type="InterPro" id="IPR004593">
    <property type="entry name" value="SbcD"/>
</dbReference>
<dbReference type="InterPro" id="IPR041796">
    <property type="entry name" value="Mre11_N"/>
</dbReference>
<dbReference type="GO" id="GO:0004527">
    <property type="term" value="F:exonuclease activity"/>
    <property type="evidence" value="ECO:0007669"/>
    <property type="project" value="UniProtKB-KW"/>
</dbReference>
<dbReference type="Proteomes" id="UP000306825">
    <property type="component" value="Chromosome"/>
</dbReference>
<keyword evidence="4" id="KW-0235">DNA replication</keyword>
<dbReference type="Gene3D" id="3.60.21.10">
    <property type="match status" value="1"/>
</dbReference>
<keyword evidence="1 4" id="KW-0540">Nuclease</keyword>
<reference evidence="6 7" key="1">
    <citation type="submission" date="2019-05" db="EMBL/GenBank/DDBJ databases">
        <title>A comparative analysis of the Nautiliaceae.</title>
        <authorList>
            <person name="Grosche A."/>
            <person name="Smedile F."/>
            <person name="Vetriani C."/>
        </authorList>
    </citation>
    <scope>NUCLEOTIDE SEQUENCE [LARGE SCALE GENOMIC DNA]</scope>
    <source>
        <strain evidence="6 7">TB-2</strain>
    </source>
</reference>
<dbReference type="NCBIfam" id="TIGR00619">
    <property type="entry name" value="sbcd"/>
    <property type="match status" value="1"/>
</dbReference>
<protein>
    <recommendedName>
        <fullName evidence="4">Nuclease SbcCD subunit D</fullName>
    </recommendedName>
</protein>
<dbReference type="CDD" id="cd00840">
    <property type="entry name" value="MPP_Mre11_N"/>
    <property type="match status" value="1"/>
</dbReference>
<name>A0ABX5V5R9_9BACT</name>
<evidence type="ECO:0000259" key="5">
    <source>
        <dbReference type="Pfam" id="PF00149"/>
    </source>
</evidence>
<organism evidence="6 7">
    <name type="scientific">Caminibacter mediatlanticus TB-2</name>
    <dbReference type="NCBI Taxonomy" id="391592"/>
    <lineage>
        <taxon>Bacteria</taxon>
        <taxon>Pseudomonadati</taxon>
        <taxon>Campylobacterota</taxon>
        <taxon>Epsilonproteobacteria</taxon>
        <taxon>Nautiliales</taxon>
        <taxon>Nautiliaceae</taxon>
        <taxon>Caminibacter</taxon>
    </lineage>
</organism>
<keyword evidence="3 4" id="KW-0269">Exonuclease</keyword>
<evidence type="ECO:0000313" key="7">
    <source>
        <dbReference type="Proteomes" id="UP000306825"/>
    </source>
</evidence>
<dbReference type="PANTHER" id="PTHR30337:SF0">
    <property type="entry name" value="NUCLEASE SBCCD SUBUNIT D"/>
    <property type="match status" value="1"/>
</dbReference>
<evidence type="ECO:0000256" key="3">
    <source>
        <dbReference type="ARBA" id="ARBA00022839"/>
    </source>
</evidence>
<comment type="similarity">
    <text evidence="4">Belongs to the SbcD family.</text>
</comment>
<dbReference type="InterPro" id="IPR029052">
    <property type="entry name" value="Metallo-depent_PP-like"/>
</dbReference>
<sequence length="362" mass="41963">MKVLHTSDWHLCNKFFGYDRDDEFELVLDFIIKTIKKEKVDVLLIAGDIFDVFYPPQSALKMYYSFLMKVKPYLKHIFIIAGNHDSISTLSAPKDILDALDIKVISGDENIEDMIVNVGDVDFLLVPYLREILLREKYKNDNLIENITHFYKEIISKSNNKKILTGHLTALNSKKSGSEKDIYIGKIEGVSANIFDGANYVGLGHLHRYQEIKKNVVYSGSILKMSFDENDDKKLVIIDTDDFSKKVVDIPIFRQIKTISGDKKTIKNELEKINLSKLKAFVELIFDETIDNTEVEELKKEFDNIEIIKYSYKKESKEIDFEKTIKDISINAVFEEIFKDSSNFEELKEEFMQILEGLEDEN</sequence>
<dbReference type="Pfam" id="PF00149">
    <property type="entry name" value="Metallophos"/>
    <property type="match status" value="1"/>
</dbReference>
<accession>A0ABX5V5R9</accession>
<dbReference type="RefSeq" id="WP_138322670.1">
    <property type="nucleotide sequence ID" value="NZ_CP040463.1"/>
</dbReference>
<dbReference type="InterPro" id="IPR050535">
    <property type="entry name" value="DNA_Repair-Maintenance_Comp"/>
</dbReference>
<keyword evidence="7" id="KW-1185">Reference proteome</keyword>